<dbReference type="Pfam" id="PF12728">
    <property type="entry name" value="HTH_17"/>
    <property type="match status" value="1"/>
</dbReference>
<evidence type="ECO:0000259" key="1">
    <source>
        <dbReference type="Pfam" id="PF12728"/>
    </source>
</evidence>
<reference evidence="2 3" key="1">
    <citation type="submission" date="2017-05" db="EMBL/GenBank/DDBJ databases">
        <authorList>
            <person name="Varghese N."/>
            <person name="Submissions S."/>
        </authorList>
    </citation>
    <scope>NUCLEOTIDE SEQUENCE [LARGE SCALE GENOMIC DNA]</scope>
    <source>
        <strain evidence="2 3">DSM 19036</strain>
    </source>
</reference>
<sequence>MEKEKILFTALSVSELSSLMENSVRNAISSGNLKRHDVDELLNTRQAAVLINYKASTLYGLVKLNKIPFSKTAGKLLFSRKKLLAWVGAKGETAEKTPPPI</sequence>
<gene>
    <name evidence="2" type="ORF">SAMN06265348_12240</name>
</gene>
<evidence type="ECO:0000313" key="2">
    <source>
        <dbReference type="EMBL" id="SMO99402.1"/>
    </source>
</evidence>
<accession>A0A521FTC6</accession>
<dbReference type="Proteomes" id="UP000320300">
    <property type="component" value="Unassembled WGS sequence"/>
</dbReference>
<proteinExistence type="predicted"/>
<dbReference type="AlphaFoldDB" id="A0A521FTC6"/>
<keyword evidence="3" id="KW-1185">Reference proteome</keyword>
<dbReference type="RefSeq" id="WP_142531307.1">
    <property type="nucleotide sequence ID" value="NZ_CBCSJO010000018.1"/>
</dbReference>
<evidence type="ECO:0000313" key="3">
    <source>
        <dbReference type="Proteomes" id="UP000320300"/>
    </source>
</evidence>
<protein>
    <submittedName>
        <fullName evidence="2">DNA binding domain-containing protein, excisionase family</fullName>
    </submittedName>
</protein>
<dbReference type="InterPro" id="IPR041657">
    <property type="entry name" value="HTH_17"/>
</dbReference>
<feature type="domain" description="Helix-turn-helix" evidence="1">
    <location>
        <begin position="41"/>
        <end position="87"/>
    </location>
</feature>
<dbReference type="EMBL" id="FXTN01000022">
    <property type="protein sequence ID" value="SMO99402.1"/>
    <property type="molecule type" value="Genomic_DNA"/>
</dbReference>
<name>A0A521FTC6_9SPHI</name>
<organism evidence="2 3">
    <name type="scientific">Pedobacter westerhofensis</name>
    <dbReference type="NCBI Taxonomy" id="425512"/>
    <lineage>
        <taxon>Bacteria</taxon>
        <taxon>Pseudomonadati</taxon>
        <taxon>Bacteroidota</taxon>
        <taxon>Sphingobacteriia</taxon>
        <taxon>Sphingobacteriales</taxon>
        <taxon>Sphingobacteriaceae</taxon>
        <taxon>Pedobacter</taxon>
    </lineage>
</organism>
<dbReference type="OrthoDB" id="597977at2"/>